<dbReference type="InterPro" id="IPR050539">
    <property type="entry name" value="ThrE_Dicarb/AminoAcid_Exp"/>
</dbReference>
<evidence type="ECO:0000259" key="8">
    <source>
        <dbReference type="Pfam" id="PF06738"/>
    </source>
</evidence>
<dbReference type="GO" id="GO:0005886">
    <property type="term" value="C:plasma membrane"/>
    <property type="evidence" value="ECO:0007669"/>
    <property type="project" value="UniProtKB-SubCell"/>
</dbReference>
<reference evidence="9 10" key="1">
    <citation type="submission" date="2017-02" db="EMBL/GenBank/DDBJ databases">
        <authorList>
            <person name="Peterson S.W."/>
        </authorList>
    </citation>
    <scope>NUCLEOTIDE SEQUENCE [LARGE SCALE GENOMIC DNA]</scope>
    <source>
        <strain evidence="9 10">ATCC 700028</strain>
    </source>
</reference>
<feature type="transmembrane region" description="Helical" evidence="7">
    <location>
        <begin position="233"/>
        <end position="255"/>
    </location>
</feature>
<dbReference type="OrthoDB" id="9813917at2"/>
<evidence type="ECO:0000256" key="1">
    <source>
        <dbReference type="ARBA" id="ARBA00004651"/>
    </source>
</evidence>
<evidence type="ECO:0000313" key="9">
    <source>
        <dbReference type="EMBL" id="SJZ55509.1"/>
    </source>
</evidence>
<evidence type="ECO:0000256" key="5">
    <source>
        <dbReference type="ARBA" id="ARBA00023136"/>
    </source>
</evidence>
<dbReference type="RefSeq" id="WP_078693423.1">
    <property type="nucleotide sequence ID" value="NZ_FUWX01000006.1"/>
</dbReference>
<sequence>MLKEIKDQFILKVACLAGKIVLENGGEIYRVEDVVCRIGAFYGLKIECFATLTCIMASSTNENGDICSLVKRISSRSTNLNKVFLLNNVVRSVEKFSFVGLQKELIKIYNEKGTEFYRIFIGYSLGAGSFVYLFKGDYRDFIPAFISGAITALSERLSSYLHINGFFTNTVSGAICSLIPYLFYHMGIITNPSISIISALMLLVPGVAFINSIRDIIAGDLLAGISRAVEVLMVGLALAVGAGLSLKLLMLLGGLS</sequence>
<keyword evidence="10" id="KW-1185">Reference proteome</keyword>
<dbReference type="PANTHER" id="PTHR34390">
    <property type="entry name" value="UPF0442 PROTEIN YJJB-RELATED"/>
    <property type="match status" value="1"/>
</dbReference>
<dbReference type="GO" id="GO:0022857">
    <property type="term" value="F:transmembrane transporter activity"/>
    <property type="evidence" value="ECO:0007669"/>
    <property type="project" value="InterPro"/>
</dbReference>
<name>A0A1T4LLA1_9FUSO</name>
<evidence type="ECO:0000256" key="7">
    <source>
        <dbReference type="SAM" id="Phobius"/>
    </source>
</evidence>
<keyword evidence="2" id="KW-1003">Cell membrane</keyword>
<feature type="domain" description="Threonine/serine exporter-like N-terminal" evidence="8">
    <location>
        <begin position="13"/>
        <end position="248"/>
    </location>
</feature>
<protein>
    <submittedName>
        <fullName evidence="9">Uncharacterized membrane protein YjjP, DUF1212 family</fullName>
    </submittedName>
</protein>
<dbReference type="InterPro" id="IPR010619">
    <property type="entry name" value="ThrE-like_N"/>
</dbReference>
<dbReference type="Pfam" id="PF06738">
    <property type="entry name" value="ThrE"/>
    <property type="match status" value="1"/>
</dbReference>
<comment type="subcellular location">
    <subcellularLocation>
        <location evidence="1">Cell membrane</location>
        <topology evidence="1">Multi-pass membrane protein</topology>
    </subcellularLocation>
</comment>
<keyword evidence="3 7" id="KW-0812">Transmembrane</keyword>
<keyword evidence="4 7" id="KW-1133">Transmembrane helix</keyword>
<evidence type="ECO:0000256" key="2">
    <source>
        <dbReference type="ARBA" id="ARBA00022475"/>
    </source>
</evidence>
<dbReference type="STRING" id="180163.SAMN02745174_00904"/>
<dbReference type="EMBL" id="FUWX01000006">
    <property type="protein sequence ID" value="SJZ55509.1"/>
    <property type="molecule type" value="Genomic_DNA"/>
</dbReference>
<keyword evidence="5 7" id="KW-0472">Membrane</keyword>
<dbReference type="PANTHER" id="PTHR34390:SF2">
    <property type="entry name" value="SUCCINATE TRANSPORTER SUBUNIT YJJP-RELATED"/>
    <property type="match status" value="1"/>
</dbReference>
<proteinExistence type="inferred from homology"/>
<gene>
    <name evidence="9" type="ORF">SAMN02745174_00904</name>
</gene>
<organism evidence="9 10">
    <name type="scientific">Cetobacterium ceti</name>
    <dbReference type="NCBI Taxonomy" id="180163"/>
    <lineage>
        <taxon>Bacteria</taxon>
        <taxon>Fusobacteriati</taxon>
        <taxon>Fusobacteriota</taxon>
        <taxon>Fusobacteriia</taxon>
        <taxon>Fusobacteriales</taxon>
        <taxon>Fusobacteriaceae</taxon>
        <taxon>Cetobacterium</taxon>
    </lineage>
</organism>
<feature type="transmembrane region" description="Helical" evidence="7">
    <location>
        <begin position="116"/>
        <end position="134"/>
    </location>
</feature>
<comment type="similarity">
    <text evidence="6">Belongs to the ThrE exporter (TC 2.A.79) family.</text>
</comment>
<dbReference type="Proteomes" id="UP000191153">
    <property type="component" value="Unassembled WGS sequence"/>
</dbReference>
<evidence type="ECO:0000256" key="6">
    <source>
        <dbReference type="ARBA" id="ARBA00034125"/>
    </source>
</evidence>
<evidence type="ECO:0000313" key="10">
    <source>
        <dbReference type="Proteomes" id="UP000191153"/>
    </source>
</evidence>
<evidence type="ECO:0000256" key="3">
    <source>
        <dbReference type="ARBA" id="ARBA00022692"/>
    </source>
</evidence>
<feature type="transmembrane region" description="Helical" evidence="7">
    <location>
        <begin position="196"/>
        <end position="213"/>
    </location>
</feature>
<feature type="transmembrane region" description="Helical" evidence="7">
    <location>
        <begin position="166"/>
        <end position="184"/>
    </location>
</feature>
<dbReference type="GO" id="GO:0015744">
    <property type="term" value="P:succinate transport"/>
    <property type="evidence" value="ECO:0007669"/>
    <property type="project" value="TreeGrafter"/>
</dbReference>
<accession>A0A1T4LLA1</accession>
<evidence type="ECO:0000256" key="4">
    <source>
        <dbReference type="ARBA" id="ARBA00022989"/>
    </source>
</evidence>
<dbReference type="AlphaFoldDB" id="A0A1T4LLA1"/>